<evidence type="ECO:0000259" key="4">
    <source>
        <dbReference type="Pfam" id="PF08241"/>
    </source>
</evidence>
<keyword evidence="2 5" id="KW-0489">Methyltransferase</keyword>
<dbReference type="Gene3D" id="3.40.50.150">
    <property type="entry name" value="Vaccinia Virus protein VP39"/>
    <property type="match status" value="1"/>
</dbReference>
<proteinExistence type="inferred from homology"/>
<evidence type="ECO:0000256" key="1">
    <source>
        <dbReference type="ARBA" id="ARBA00008361"/>
    </source>
</evidence>
<dbReference type="GO" id="GO:0032259">
    <property type="term" value="P:methylation"/>
    <property type="evidence" value="ECO:0007669"/>
    <property type="project" value="UniProtKB-KW"/>
</dbReference>
<dbReference type="EMBL" id="BAABEP010000031">
    <property type="protein sequence ID" value="GAA3740732.1"/>
    <property type="molecule type" value="Genomic_DNA"/>
</dbReference>
<evidence type="ECO:0000313" key="5">
    <source>
        <dbReference type="EMBL" id="GAA3740732.1"/>
    </source>
</evidence>
<comment type="similarity">
    <text evidence="1">Belongs to the methyltransferase superfamily.</text>
</comment>
<comment type="caution">
    <text evidence="5">The sequence shown here is derived from an EMBL/GenBank/DDBJ whole genome shotgun (WGS) entry which is preliminary data.</text>
</comment>
<evidence type="ECO:0000256" key="3">
    <source>
        <dbReference type="ARBA" id="ARBA00022679"/>
    </source>
</evidence>
<evidence type="ECO:0000313" key="6">
    <source>
        <dbReference type="Proteomes" id="UP001499884"/>
    </source>
</evidence>
<dbReference type="RefSeq" id="WP_345649745.1">
    <property type="nucleotide sequence ID" value="NZ_BAABEP010000031.1"/>
</dbReference>
<dbReference type="Pfam" id="PF08241">
    <property type="entry name" value="Methyltransf_11"/>
    <property type="match status" value="1"/>
</dbReference>
<dbReference type="Proteomes" id="UP001499884">
    <property type="component" value="Unassembled WGS sequence"/>
</dbReference>
<dbReference type="GO" id="GO:0008168">
    <property type="term" value="F:methyltransferase activity"/>
    <property type="evidence" value="ECO:0007669"/>
    <property type="project" value="UniProtKB-KW"/>
</dbReference>
<sequence>MTVRALSFDAVAELYDSSRPGYPPALLDAVEQAAGRGLAGADVVDVGAGTGLATRALLARGARVTAVEPGPGMAGQLHRGLPGVPLVRGVGDALPLADTSADVITYAQSWHWTDRARAYAEAMRVLRPGGALAMFWNAADQAVPWIAAQDERLRAHAGDGGHGEHGIRGALAAGRLLPAGTPYEHRQVPWSRTVTLDAHLDNVSTHSIFRVLGESATAAFLTAERAELLRIFPEGAVREEYVVDLVVVTRPPA</sequence>
<evidence type="ECO:0000256" key="2">
    <source>
        <dbReference type="ARBA" id="ARBA00022603"/>
    </source>
</evidence>
<dbReference type="InterPro" id="IPR051052">
    <property type="entry name" value="Diverse_substrate_MTase"/>
</dbReference>
<protein>
    <submittedName>
        <fullName evidence="5">Class I SAM-dependent methyltransferase</fullName>
    </submittedName>
</protein>
<gene>
    <name evidence="5" type="ORF">GCM10023082_42240</name>
</gene>
<dbReference type="CDD" id="cd02440">
    <property type="entry name" value="AdoMet_MTases"/>
    <property type="match status" value="1"/>
</dbReference>
<feature type="domain" description="Methyltransferase type 11" evidence="4">
    <location>
        <begin position="44"/>
        <end position="133"/>
    </location>
</feature>
<accession>A0ABP7FJJ3</accession>
<organism evidence="5 6">
    <name type="scientific">Streptomyces tremellae</name>
    <dbReference type="NCBI Taxonomy" id="1124239"/>
    <lineage>
        <taxon>Bacteria</taxon>
        <taxon>Bacillati</taxon>
        <taxon>Actinomycetota</taxon>
        <taxon>Actinomycetes</taxon>
        <taxon>Kitasatosporales</taxon>
        <taxon>Streptomycetaceae</taxon>
        <taxon>Streptomyces</taxon>
    </lineage>
</organism>
<dbReference type="InterPro" id="IPR013216">
    <property type="entry name" value="Methyltransf_11"/>
</dbReference>
<name>A0ABP7FJJ3_9ACTN</name>
<dbReference type="PANTHER" id="PTHR44942:SF4">
    <property type="entry name" value="METHYLTRANSFERASE TYPE 11 DOMAIN-CONTAINING PROTEIN"/>
    <property type="match status" value="1"/>
</dbReference>
<dbReference type="SUPFAM" id="SSF53335">
    <property type="entry name" value="S-adenosyl-L-methionine-dependent methyltransferases"/>
    <property type="match status" value="1"/>
</dbReference>
<reference evidence="6" key="1">
    <citation type="journal article" date="2019" name="Int. J. Syst. Evol. Microbiol.">
        <title>The Global Catalogue of Microorganisms (GCM) 10K type strain sequencing project: providing services to taxonomists for standard genome sequencing and annotation.</title>
        <authorList>
            <consortium name="The Broad Institute Genomics Platform"/>
            <consortium name="The Broad Institute Genome Sequencing Center for Infectious Disease"/>
            <person name="Wu L."/>
            <person name="Ma J."/>
        </authorList>
    </citation>
    <scope>NUCLEOTIDE SEQUENCE [LARGE SCALE GENOMIC DNA]</scope>
    <source>
        <strain evidence="6">JCM 30846</strain>
    </source>
</reference>
<keyword evidence="3" id="KW-0808">Transferase</keyword>
<dbReference type="PANTHER" id="PTHR44942">
    <property type="entry name" value="METHYLTRANSF_11 DOMAIN-CONTAINING PROTEIN"/>
    <property type="match status" value="1"/>
</dbReference>
<keyword evidence="6" id="KW-1185">Reference proteome</keyword>
<dbReference type="InterPro" id="IPR029063">
    <property type="entry name" value="SAM-dependent_MTases_sf"/>
</dbReference>